<dbReference type="STRING" id="1884381.SAMN05518846_1284"/>
<keyword evidence="3 8" id="KW-0812">Transmembrane</keyword>
<dbReference type="FunFam" id="3.40.50.300:FF:000287">
    <property type="entry name" value="Multidrug ABC transporter ATP-binding protein"/>
    <property type="match status" value="1"/>
</dbReference>
<dbReference type="PROSITE" id="PS00211">
    <property type="entry name" value="ABC_TRANSPORTER_1"/>
    <property type="match status" value="1"/>
</dbReference>
<dbReference type="InterPro" id="IPR039421">
    <property type="entry name" value="Type_1_exporter"/>
</dbReference>
<evidence type="ECO:0000256" key="6">
    <source>
        <dbReference type="ARBA" id="ARBA00022989"/>
    </source>
</evidence>
<dbReference type="Pfam" id="PF00005">
    <property type="entry name" value="ABC_tran"/>
    <property type="match status" value="1"/>
</dbReference>
<feature type="domain" description="ABC transporter" evidence="9">
    <location>
        <begin position="347"/>
        <end position="581"/>
    </location>
</feature>
<dbReference type="PROSITE" id="PS50929">
    <property type="entry name" value="ABC_TM1F"/>
    <property type="match status" value="1"/>
</dbReference>
<proteinExistence type="predicted"/>
<dbReference type="PANTHER" id="PTHR43394:SF1">
    <property type="entry name" value="ATP-BINDING CASSETTE SUB-FAMILY B MEMBER 10, MITOCHONDRIAL"/>
    <property type="match status" value="1"/>
</dbReference>
<sequence>MNQSHDENTRVTAKQYTWALSFMRPYKNWVILLCTCSFITATCELLIPKFVQHFIDVIYPAKDIRGFVMGIFFILLVLAFKFGAGSGRELAQRIIQENTARDLQISIFQQLRRLGFSYYEKTPSGAILTLLNTEVSALQKLYRQYFPDLLQNAIFTCISFILMFSLSSTLTLMFLPCFLLYYLVGPYFEKKASWTAQNLAKSQMQFGQKVYESISALTELRASFSHLWDSQRVFHVTDLLNKYYVMRYWYAYWRGTVRRLSYYIGCIILFIYGFYAIQNQTLSVGEFVAFLLYYFNALHRLTSLITLITEQKVLLYQVKNLYEFMRVTPEVKELDQPYAPKIVHGQITFKDVHFSYPDKQQVLKGVTLTIHAGEKIAIVGKSGCGKSTLLKLIGRFYDPEKGEVLLDDVPVANYSFASLRNALSLVFQDVYLFGSSIRENIQFARPDATEEEIMEAARGAQLHEMIMNLPEGYDTLVGERGVKLSGGQKQRLSLARMFLRKAPIVILDEPTSALDNVTENLILQSFQDTLKHVTIITVAHRLSTIRDYDRIIVMDAGIVIETGTYDELVRRKGAFYRLANEDVSQEVVHA</sequence>
<dbReference type="Gene3D" id="3.40.50.300">
    <property type="entry name" value="P-loop containing nucleotide triphosphate hydrolases"/>
    <property type="match status" value="1"/>
</dbReference>
<evidence type="ECO:0000313" key="12">
    <source>
        <dbReference type="Proteomes" id="UP000198915"/>
    </source>
</evidence>
<evidence type="ECO:0000313" key="11">
    <source>
        <dbReference type="EMBL" id="SFK99712.1"/>
    </source>
</evidence>
<dbReference type="PROSITE" id="PS50893">
    <property type="entry name" value="ABC_TRANSPORTER_2"/>
    <property type="match status" value="1"/>
</dbReference>
<dbReference type="SUPFAM" id="SSF52540">
    <property type="entry name" value="P-loop containing nucleoside triphosphate hydrolases"/>
    <property type="match status" value="1"/>
</dbReference>
<keyword evidence="2" id="KW-0813">Transport</keyword>
<feature type="transmembrane region" description="Helical" evidence="8">
    <location>
        <begin position="260"/>
        <end position="278"/>
    </location>
</feature>
<dbReference type="RefSeq" id="WP_092277239.1">
    <property type="nucleotide sequence ID" value="NZ_FORT01000028.1"/>
</dbReference>
<accession>A0A1I4E1S8</accession>
<dbReference type="InterPro" id="IPR003439">
    <property type="entry name" value="ABC_transporter-like_ATP-bd"/>
</dbReference>
<feature type="domain" description="ABC transmembrane type-1" evidence="10">
    <location>
        <begin position="31"/>
        <end position="310"/>
    </location>
</feature>
<evidence type="ECO:0000259" key="10">
    <source>
        <dbReference type="PROSITE" id="PS50929"/>
    </source>
</evidence>
<evidence type="ECO:0000256" key="8">
    <source>
        <dbReference type="SAM" id="Phobius"/>
    </source>
</evidence>
<evidence type="ECO:0000256" key="4">
    <source>
        <dbReference type="ARBA" id="ARBA00022741"/>
    </source>
</evidence>
<evidence type="ECO:0000256" key="7">
    <source>
        <dbReference type="ARBA" id="ARBA00023136"/>
    </source>
</evidence>
<dbReference type="InterPro" id="IPR011527">
    <property type="entry name" value="ABC1_TM_dom"/>
</dbReference>
<dbReference type="InterPro" id="IPR017871">
    <property type="entry name" value="ABC_transporter-like_CS"/>
</dbReference>
<dbReference type="GO" id="GO:0015421">
    <property type="term" value="F:ABC-type oligopeptide transporter activity"/>
    <property type="evidence" value="ECO:0007669"/>
    <property type="project" value="TreeGrafter"/>
</dbReference>
<dbReference type="GO" id="GO:0005524">
    <property type="term" value="F:ATP binding"/>
    <property type="evidence" value="ECO:0007669"/>
    <property type="project" value="UniProtKB-KW"/>
</dbReference>
<dbReference type="InterPro" id="IPR036640">
    <property type="entry name" value="ABC1_TM_sf"/>
</dbReference>
<evidence type="ECO:0000256" key="2">
    <source>
        <dbReference type="ARBA" id="ARBA00022448"/>
    </source>
</evidence>
<feature type="transmembrane region" description="Helical" evidence="8">
    <location>
        <begin position="153"/>
        <end position="184"/>
    </location>
</feature>
<protein>
    <submittedName>
        <fullName evidence="11">ATP-binding cassette, subfamily B/ATP-binding cassette, subfamily B, MsbA</fullName>
    </submittedName>
</protein>
<evidence type="ECO:0000256" key="1">
    <source>
        <dbReference type="ARBA" id="ARBA00004651"/>
    </source>
</evidence>
<comment type="subcellular location">
    <subcellularLocation>
        <location evidence="1">Cell membrane</location>
        <topology evidence="1">Multi-pass membrane protein</topology>
    </subcellularLocation>
</comment>
<keyword evidence="5 11" id="KW-0067">ATP-binding</keyword>
<dbReference type="GO" id="GO:0005886">
    <property type="term" value="C:plasma membrane"/>
    <property type="evidence" value="ECO:0007669"/>
    <property type="project" value="UniProtKB-SubCell"/>
</dbReference>
<organism evidence="11 12">
    <name type="scientific">Brevibacillus centrosporus</name>
    <dbReference type="NCBI Taxonomy" id="54910"/>
    <lineage>
        <taxon>Bacteria</taxon>
        <taxon>Bacillati</taxon>
        <taxon>Bacillota</taxon>
        <taxon>Bacilli</taxon>
        <taxon>Bacillales</taxon>
        <taxon>Paenibacillaceae</taxon>
        <taxon>Brevibacillus</taxon>
    </lineage>
</organism>
<dbReference type="Pfam" id="PF00664">
    <property type="entry name" value="ABC_membrane"/>
    <property type="match status" value="1"/>
</dbReference>
<dbReference type="SMART" id="SM00382">
    <property type="entry name" value="AAA"/>
    <property type="match status" value="1"/>
</dbReference>
<dbReference type="Proteomes" id="UP000198915">
    <property type="component" value="Unassembled WGS sequence"/>
</dbReference>
<keyword evidence="12" id="KW-1185">Reference proteome</keyword>
<name>A0A1I4E1S8_9BACL</name>
<dbReference type="InterPro" id="IPR027417">
    <property type="entry name" value="P-loop_NTPase"/>
</dbReference>
<dbReference type="InterPro" id="IPR003593">
    <property type="entry name" value="AAA+_ATPase"/>
</dbReference>
<feature type="transmembrane region" description="Helical" evidence="8">
    <location>
        <begin position="67"/>
        <end position="84"/>
    </location>
</feature>
<keyword evidence="7 8" id="KW-0472">Membrane</keyword>
<evidence type="ECO:0000256" key="3">
    <source>
        <dbReference type="ARBA" id="ARBA00022692"/>
    </source>
</evidence>
<reference evidence="12" key="1">
    <citation type="submission" date="2016-10" db="EMBL/GenBank/DDBJ databases">
        <authorList>
            <person name="Varghese N."/>
            <person name="Submissions S."/>
        </authorList>
    </citation>
    <scope>NUCLEOTIDE SEQUENCE [LARGE SCALE GENOMIC DNA]</scope>
    <source>
        <strain evidence="12">OK042</strain>
    </source>
</reference>
<evidence type="ECO:0000256" key="5">
    <source>
        <dbReference type="ARBA" id="ARBA00022840"/>
    </source>
</evidence>
<dbReference type="PANTHER" id="PTHR43394">
    <property type="entry name" value="ATP-DEPENDENT PERMEASE MDL1, MITOCHONDRIAL"/>
    <property type="match status" value="1"/>
</dbReference>
<dbReference type="CDD" id="cd07346">
    <property type="entry name" value="ABC_6TM_exporters"/>
    <property type="match status" value="1"/>
</dbReference>
<dbReference type="AlphaFoldDB" id="A0A1I4E1S8"/>
<dbReference type="EMBL" id="FORT01000028">
    <property type="protein sequence ID" value="SFK99712.1"/>
    <property type="molecule type" value="Genomic_DNA"/>
</dbReference>
<keyword evidence="4" id="KW-0547">Nucleotide-binding</keyword>
<evidence type="ECO:0000259" key="9">
    <source>
        <dbReference type="PROSITE" id="PS50893"/>
    </source>
</evidence>
<feature type="transmembrane region" description="Helical" evidence="8">
    <location>
        <begin position="29"/>
        <end position="47"/>
    </location>
</feature>
<dbReference type="SUPFAM" id="SSF90123">
    <property type="entry name" value="ABC transporter transmembrane region"/>
    <property type="match status" value="1"/>
</dbReference>
<gene>
    <name evidence="11" type="ORF">SAMN05518846_1284</name>
</gene>
<dbReference type="Gene3D" id="1.20.1560.10">
    <property type="entry name" value="ABC transporter type 1, transmembrane domain"/>
    <property type="match status" value="2"/>
</dbReference>
<dbReference type="GO" id="GO:0016887">
    <property type="term" value="F:ATP hydrolysis activity"/>
    <property type="evidence" value="ECO:0007669"/>
    <property type="project" value="InterPro"/>
</dbReference>
<keyword evidence="6 8" id="KW-1133">Transmembrane helix</keyword>